<organism evidence="9 10">
    <name type="scientific">Natronosporangium hydrolyticum</name>
    <dbReference type="NCBI Taxonomy" id="2811111"/>
    <lineage>
        <taxon>Bacteria</taxon>
        <taxon>Bacillati</taxon>
        <taxon>Actinomycetota</taxon>
        <taxon>Actinomycetes</taxon>
        <taxon>Micromonosporales</taxon>
        <taxon>Micromonosporaceae</taxon>
        <taxon>Natronosporangium</taxon>
    </lineage>
</organism>
<dbReference type="NCBIfam" id="TIGR00247">
    <property type="entry name" value="endolytic transglycosylase MltG"/>
    <property type="match status" value="1"/>
</dbReference>
<dbReference type="Gene3D" id="3.30.1490.480">
    <property type="entry name" value="Endolytic murein transglycosylase"/>
    <property type="match status" value="1"/>
</dbReference>
<evidence type="ECO:0000256" key="5">
    <source>
        <dbReference type="ARBA" id="ARBA00023239"/>
    </source>
</evidence>
<dbReference type="Proteomes" id="UP000662857">
    <property type="component" value="Chromosome"/>
</dbReference>
<evidence type="ECO:0000256" key="7">
    <source>
        <dbReference type="HAMAP-Rule" id="MF_02065"/>
    </source>
</evidence>
<sequence length="408" mass="44362">MSELGLSFEEAPSKGRHRHRRSAKGKQSKPAKPGKQGKPRKSRGGKSLIAFMIVVLVLGGLGAGGWWGINWVQGALTAPDYEGAGTGSVTVEIREGQNLSDIAQVLYEADVVASPQAFVDAANENPQARAIQPGFYSVPQQLPAASAVLALLDTENRDIARVTIPEGLSSFRTFDLLEDQLGIPVEEFEAAAEDPFALGVPEFWYNRTDEQDVDPTIEGFLFPATYEFPPDPTAEVVLQTMVTQFLNVVEELNFVDRVESDRNIAPYEALIVASLAQAEAGVPDDIGRVARVAYNRLYIEQMPLEFDVTVNYWFELNGEPTKSSAEMTDAEMYDPDNPYNRGLNGLVPTPINNPGQVALEGAMDPPAGDWLFFVAVDGEGNSAFTSTYEEHCAAVQDAIDAGILNEQC</sequence>
<dbReference type="HAMAP" id="MF_02065">
    <property type="entry name" value="MltG"/>
    <property type="match status" value="1"/>
</dbReference>
<keyword evidence="3 7" id="KW-1133">Transmembrane helix</keyword>
<keyword evidence="10" id="KW-1185">Reference proteome</keyword>
<evidence type="ECO:0000256" key="3">
    <source>
        <dbReference type="ARBA" id="ARBA00022989"/>
    </source>
</evidence>
<dbReference type="GO" id="GO:0008932">
    <property type="term" value="F:lytic endotransglycosylase activity"/>
    <property type="evidence" value="ECO:0007669"/>
    <property type="project" value="UniProtKB-UniRule"/>
</dbReference>
<evidence type="ECO:0000313" key="9">
    <source>
        <dbReference type="EMBL" id="QSB16948.1"/>
    </source>
</evidence>
<name>A0A895YSF5_9ACTN</name>
<dbReference type="PANTHER" id="PTHR30518">
    <property type="entry name" value="ENDOLYTIC MUREIN TRANSGLYCOSYLASE"/>
    <property type="match status" value="1"/>
</dbReference>
<feature type="site" description="Important for catalytic activity" evidence="7">
    <location>
        <position position="279"/>
    </location>
</feature>
<dbReference type="EMBL" id="CP070499">
    <property type="protein sequence ID" value="QSB16948.1"/>
    <property type="molecule type" value="Genomic_DNA"/>
</dbReference>
<dbReference type="GO" id="GO:0005886">
    <property type="term" value="C:plasma membrane"/>
    <property type="evidence" value="ECO:0007669"/>
    <property type="project" value="UniProtKB-SubCell"/>
</dbReference>
<dbReference type="EC" id="4.2.2.29" evidence="7"/>
<comment type="similarity">
    <text evidence="7">Belongs to the transglycosylase MltG family.</text>
</comment>
<feature type="transmembrane region" description="Helical" evidence="7">
    <location>
        <begin position="48"/>
        <end position="69"/>
    </location>
</feature>
<evidence type="ECO:0000256" key="8">
    <source>
        <dbReference type="SAM" id="MobiDB-lite"/>
    </source>
</evidence>
<dbReference type="AlphaFoldDB" id="A0A895YSF5"/>
<dbReference type="GO" id="GO:0071555">
    <property type="term" value="P:cell wall organization"/>
    <property type="evidence" value="ECO:0007669"/>
    <property type="project" value="UniProtKB-KW"/>
</dbReference>
<dbReference type="GO" id="GO:0009252">
    <property type="term" value="P:peptidoglycan biosynthetic process"/>
    <property type="evidence" value="ECO:0007669"/>
    <property type="project" value="UniProtKB-UniRule"/>
</dbReference>
<comment type="function">
    <text evidence="7">Functions as a peptidoglycan terminase that cleaves nascent peptidoglycan strands endolytically to terminate their elongation.</text>
</comment>
<evidence type="ECO:0000256" key="1">
    <source>
        <dbReference type="ARBA" id="ARBA00022475"/>
    </source>
</evidence>
<evidence type="ECO:0000256" key="4">
    <source>
        <dbReference type="ARBA" id="ARBA00023136"/>
    </source>
</evidence>
<keyword evidence="4 7" id="KW-0472">Membrane</keyword>
<feature type="region of interest" description="Disordered" evidence="8">
    <location>
        <begin position="1"/>
        <end position="43"/>
    </location>
</feature>
<evidence type="ECO:0000256" key="6">
    <source>
        <dbReference type="ARBA" id="ARBA00023316"/>
    </source>
</evidence>
<feature type="compositionally biased region" description="Basic residues" evidence="8">
    <location>
        <begin position="14"/>
        <end position="29"/>
    </location>
</feature>
<gene>
    <name evidence="7 9" type="primary">mltG</name>
    <name evidence="9" type="ORF">JQS43_12145</name>
</gene>
<dbReference type="Pfam" id="PF02618">
    <property type="entry name" value="YceG"/>
    <property type="match status" value="1"/>
</dbReference>
<keyword evidence="2 7" id="KW-0812">Transmembrane</keyword>
<evidence type="ECO:0000313" key="10">
    <source>
        <dbReference type="Proteomes" id="UP000662857"/>
    </source>
</evidence>
<accession>A0A895YSF5</accession>
<comment type="subcellular location">
    <subcellularLocation>
        <location evidence="7">Cell membrane</location>
        <topology evidence="7">Single-pass membrane protein</topology>
    </subcellularLocation>
</comment>
<proteinExistence type="inferred from homology"/>
<dbReference type="PANTHER" id="PTHR30518:SF2">
    <property type="entry name" value="ENDOLYTIC MUREIN TRANSGLYCOSYLASE"/>
    <property type="match status" value="1"/>
</dbReference>
<dbReference type="Gene3D" id="3.30.160.60">
    <property type="entry name" value="Classic Zinc Finger"/>
    <property type="match status" value="1"/>
</dbReference>
<dbReference type="RefSeq" id="WP_275581070.1">
    <property type="nucleotide sequence ID" value="NZ_CP070499.1"/>
</dbReference>
<comment type="catalytic activity">
    <reaction evidence="7">
        <text>a peptidoglycan chain = a peptidoglycan chain with N-acetyl-1,6-anhydromuramyl-[peptide] at the reducing end + a peptidoglycan chain with N-acetylglucosamine at the non-reducing end.</text>
        <dbReference type="EC" id="4.2.2.29"/>
    </reaction>
</comment>
<dbReference type="InterPro" id="IPR003770">
    <property type="entry name" value="MLTG-like"/>
</dbReference>
<dbReference type="KEGG" id="nhy:JQS43_12145"/>
<protein>
    <recommendedName>
        <fullName evidence="7">Endolytic murein transglycosylase</fullName>
        <ecNumber evidence="7">4.2.2.29</ecNumber>
    </recommendedName>
    <alternativeName>
        <fullName evidence="7">Peptidoglycan lytic transglycosylase</fullName>
    </alternativeName>
    <alternativeName>
        <fullName evidence="7">Peptidoglycan polymerization terminase</fullName>
    </alternativeName>
</protein>
<keyword evidence="6 7" id="KW-0961">Cell wall biogenesis/degradation</keyword>
<reference evidence="9" key="1">
    <citation type="submission" date="2021-02" db="EMBL/GenBank/DDBJ databases">
        <title>Natrosporangium hydrolyticum gen. nov., sp. nov, a haloalkaliphilic actinobacterium from a soda solonchak soil.</title>
        <authorList>
            <person name="Sorokin D.Y."/>
            <person name="Khijniak T.V."/>
            <person name="Zakharycheva A.P."/>
            <person name="Boueva O.V."/>
            <person name="Ariskina E.V."/>
            <person name="Hahnke R.L."/>
            <person name="Bunk B."/>
            <person name="Sproer C."/>
            <person name="Schumann P."/>
            <person name="Evtushenko L.I."/>
            <person name="Kublanov I.V."/>
        </authorList>
    </citation>
    <scope>NUCLEOTIDE SEQUENCE</scope>
    <source>
        <strain evidence="9">DSM 106523</strain>
    </source>
</reference>
<keyword evidence="5 7" id="KW-0456">Lyase</keyword>
<keyword evidence="1 7" id="KW-1003">Cell membrane</keyword>
<evidence type="ECO:0000256" key="2">
    <source>
        <dbReference type="ARBA" id="ARBA00022692"/>
    </source>
</evidence>